<dbReference type="GO" id="GO:0003676">
    <property type="term" value="F:nucleic acid binding"/>
    <property type="evidence" value="ECO:0007669"/>
    <property type="project" value="InterPro"/>
</dbReference>
<evidence type="ECO:0000256" key="5">
    <source>
        <dbReference type="ARBA" id="ARBA00012029"/>
    </source>
</evidence>
<feature type="domain" description="VRR-NUC" evidence="11">
    <location>
        <begin position="437"/>
        <end position="551"/>
    </location>
</feature>
<keyword evidence="13" id="KW-1185">Reference proteome</keyword>
<dbReference type="EMBL" id="FXAH01000003">
    <property type="protein sequence ID" value="SMF18657.1"/>
    <property type="molecule type" value="Genomic_DNA"/>
</dbReference>
<evidence type="ECO:0000313" key="13">
    <source>
        <dbReference type="Proteomes" id="UP000192911"/>
    </source>
</evidence>
<dbReference type="OrthoDB" id="9803913at2"/>
<dbReference type="GO" id="GO:0036297">
    <property type="term" value="P:interstrand cross-link repair"/>
    <property type="evidence" value="ECO:0007669"/>
    <property type="project" value="InterPro"/>
</dbReference>
<dbReference type="InterPro" id="IPR033315">
    <property type="entry name" value="Fan1-like"/>
</dbReference>
<dbReference type="InterPro" id="IPR040603">
    <property type="entry name" value="FAN1_SAP_bact"/>
</dbReference>
<comment type="similarity">
    <text evidence="4">Belongs to the FAN1 family.</text>
</comment>
<dbReference type="GeneID" id="95548342"/>
<comment type="cofactor">
    <cofactor evidence="2">
        <name>Mn(2+)</name>
        <dbReference type="ChEBI" id="CHEBI:29035"/>
    </cofactor>
</comment>
<evidence type="ECO:0000259" key="11">
    <source>
        <dbReference type="SMART" id="SM00990"/>
    </source>
</evidence>
<dbReference type="STRING" id="28094.SAMN06295900_103448"/>
<dbReference type="InterPro" id="IPR011856">
    <property type="entry name" value="tRNA_endonuc-like_dom_sf"/>
</dbReference>
<dbReference type="SMART" id="SM00990">
    <property type="entry name" value="VRR_NUC"/>
    <property type="match status" value="1"/>
</dbReference>
<dbReference type="GO" id="GO:0004528">
    <property type="term" value="F:phosphodiesterase I activity"/>
    <property type="evidence" value="ECO:0007669"/>
    <property type="project" value="UniProtKB-EC"/>
</dbReference>
<evidence type="ECO:0000256" key="4">
    <source>
        <dbReference type="ARBA" id="ARBA00005533"/>
    </source>
</evidence>
<keyword evidence="7" id="KW-0479">Metal-binding</keyword>
<evidence type="ECO:0000313" key="12">
    <source>
        <dbReference type="EMBL" id="SMF18657.1"/>
    </source>
</evidence>
<gene>
    <name evidence="12" type="ORF">SAMN06295900_103448</name>
</gene>
<dbReference type="InterPro" id="IPR049125">
    <property type="entry name" value="FAN1-like_WH"/>
</dbReference>
<dbReference type="Pfam" id="PF18081">
    <property type="entry name" value="FANC_SAP"/>
    <property type="match status" value="1"/>
</dbReference>
<name>A0A1X7DNP4_TRICW</name>
<keyword evidence="8" id="KW-0378">Hydrolase</keyword>
<reference evidence="13" key="1">
    <citation type="submission" date="2017-04" db="EMBL/GenBank/DDBJ databases">
        <authorList>
            <person name="Varghese N."/>
            <person name="Submissions S."/>
        </authorList>
    </citation>
    <scope>NUCLEOTIDE SEQUENCE [LARGE SCALE GENOMIC DNA]</scope>
    <source>
        <strain evidence="13">Ballard 720</strain>
    </source>
</reference>
<evidence type="ECO:0000256" key="7">
    <source>
        <dbReference type="ARBA" id="ARBA00022723"/>
    </source>
</evidence>
<comment type="catalytic activity">
    <reaction evidence="1">
        <text>Hydrolytically removes 5'-nucleotides successively from the 3'-hydroxy termini of 3'-hydroxy-terminated oligonucleotides.</text>
        <dbReference type="EC" id="3.1.4.1"/>
    </reaction>
</comment>
<dbReference type="PANTHER" id="PTHR15749">
    <property type="entry name" value="FANCONI-ASSOCIATED NUCLEASE 1"/>
    <property type="match status" value="1"/>
</dbReference>
<evidence type="ECO:0000256" key="8">
    <source>
        <dbReference type="ARBA" id="ARBA00022801"/>
    </source>
</evidence>
<evidence type="ECO:0000256" key="2">
    <source>
        <dbReference type="ARBA" id="ARBA00001936"/>
    </source>
</evidence>
<evidence type="ECO:0000256" key="1">
    <source>
        <dbReference type="ARBA" id="ARBA00000983"/>
    </source>
</evidence>
<organism evidence="12 13">
    <name type="scientific">Trinickia caryophylli</name>
    <name type="common">Paraburkholderia caryophylli</name>
    <dbReference type="NCBI Taxonomy" id="28094"/>
    <lineage>
        <taxon>Bacteria</taxon>
        <taxon>Pseudomonadati</taxon>
        <taxon>Pseudomonadota</taxon>
        <taxon>Betaproteobacteria</taxon>
        <taxon>Burkholderiales</taxon>
        <taxon>Burkholderiaceae</taxon>
        <taxon>Trinickia</taxon>
    </lineage>
</organism>
<dbReference type="AlphaFoldDB" id="A0A1X7DNP4"/>
<keyword evidence="9" id="KW-0460">Magnesium</keyword>
<sequence length="580" mass="64430">MQPDARSFYYLLNFERALAWLSARYADLLAAEERDFIAGFAALPLPSRALLVRMLMRKGNLFRASRLVYPEIGSSLDAAAPLVGLGWLERDPTVDADELGALLTRTELLSLVGNAQAQRTSRKTALVDAVRAAFPEAAQPYSAWGAPDIALSVTIAALCERLRLLFFGNLHQTWSEFVLADLGVYQYEAVSFEPSARAFQQRADVDAYLALAACRDALELLAAQDPHREPEAAAALFVEVMSIEIAGDWLEMRRAKLLYRLGYRAEQIGAWSLALDAYAASRWPDARYRRARVLERRGCFSEAFDMASRAACAPESEAEQQRLARMLPRLRRRLGLPVQRPAAAPRIERSTLVLDRPEDAASVEEVVRNHLHVPDAPTFYVENALINSLFGLLCWEAVFAPLPGAFFHPFQRGPADLHAPDFRTRRAERFAQCFSQLESGAYRTTITRHMQTKAGIQSPFVFWGVLTPELVSLALDCLPAEHLKHCFARLSDDIRANRSGLPDLIRFWPAEKRYELIEVKGPGDRLQDNQIRWLAYCARVGIPVSVVDVRWREAAAAAEAAEAAEAATAIEPAPAGGAAA</sequence>
<dbReference type="RefSeq" id="WP_085226330.1">
    <property type="nucleotide sequence ID" value="NZ_BSQD01000003.1"/>
</dbReference>
<dbReference type="PANTHER" id="PTHR15749:SF4">
    <property type="entry name" value="FANCONI-ASSOCIATED NUCLEASE 1"/>
    <property type="match status" value="1"/>
</dbReference>
<dbReference type="GO" id="GO:0046872">
    <property type="term" value="F:metal ion binding"/>
    <property type="evidence" value="ECO:0007669"/>
    <property type="project" value="UniProtKB-KW"/>
</dbReference>
<evidence type="ECO:0000256" key="6">
    <source>
        <dbReference type="ARBA" id="ARBA00022722"/>
    </source>
</evidence>
<protein>
    <recommendedName>
        <fullName evidence="5">phosphodiesterase I</fullName>
        <ecNumber evidence="5">3.1.4.1</ecNumber>
    </recommendedName>
</protein>
<evidence type="ECO:0000256" key="10">
    <source>
        <dbReference type="ARBA" id="ARBA00023211"/>
    </source>
</evidence>
<evidence type="ECO:0000256" key="9">
    <source>
        <dbReference type="ARBA" id="ARBA00022842"/>
    </source>
</evidence>
<dbReference type="InterPro" id="IPR014883">
    <property type="entry name" value="VRR_NUC"/>
</dbReference>
<proteinExistence type="inferred from homology"/>
<dbReference type="EC" id="3.1.4.1" evidence="5"/>
<accession>A0A1X7DNP4</accession>
<keyword evidence="10" id="KW-0464">Manganese</keyword>
<keyword evidence="6" id="KW-0540">Nuclease</keyword>
<comment type="cofactor">
    <cofactor evidence="3">
        <name>Mg(2+)</name>
        <dbReference type="ChEBI" id="CHEBI:18420"/>
    </cofactor>
</comment>
<dbReference type="Pfam" id="PF08774">
    <property type="entry name" value="VRR_NUC"/>
    <property type="match status" value="1"/>
</dbReference>
<evidence type="ECO:0000256" key="3">
    <source>
        <dbReference type="ARBA" id="ARBA00001946"/>
    </source>
</evidence>
<dbReference type="Proteomes" id="UP000192911">
    <property type="component" value="Unassembled WGS sequence"/>
</dbReference>
<dbReference type="Gene3D" id="3.40.1350.10">
    <property type="match status" value="1"/>
</dbReference>
<dbReference type="Pfam" id="PF21315">
    <property type="entry name" value="FAN1_HTH"/>
    <property type="match status" value="1"/>
</dbReference>